<proteinExistence type="predicted"/>
<accession>A0A6N2LLL3</accession>
<dbReference type="EMBL" id="CAADRP010001570">
    <property type="protein sequence ID" value="VFU41858.1"/>
    <property type="molecule type" value="Genomic_DNA"/>
</dbReference>
<dbReference type="AlphaFoldDB" id="A0A6N2LLL3"/>
<feature type="region of interest" description="Disordered" evidence="1">
    <location>
        <begin position="18"/>
        <end position="73"/>
    </location>
</feature>
<organism evidence="2">
    <name type="scientific">Salix viminalis</name>
    <name type="common">Common osier</name>
    <name type="synonym">Basket willow</name>
    <dbReference type="NCBI Taxonomy" id="40686"/>
    <lineage>
        <taxon>Eukaryota</taxon>
        <taxon>Viridiplantae</taxon>
        <taxon>Streptophyta</taxon>
        <taxon>Embryophyta</taxon>
        <taxon>Tracheophyta</taxon>
        <taxon>Spermatophyta</taxon>
        <taxon>Magnoliopsida</taxon>
        <taxon>eudicotyledons</taxon>
        <taxon>Gunneridae</taxon>
        <taxon>Pentapetalae</taxon>
        <taxon>rosids</taxon>
        <taxon>fabids</taxon>
        <taxon>Malpighiales</taxon>
        <taxon>Salicaceae</taxon>
        <taxon>Saliceae</taxon>
        <taxon>Salix</taxon>
    </lineage>
</organism>
<evidence type="ECO:0000313" key="2">
    <source>
        <dbReference type="EMBL" id="VFU41858.1"/>
    </source>
</evidence>
<feature type="compositionally biased region" description="Polar residues" evidence="1">
    <location>
        <begin position="44"/>
        <end position="53"/>
    </location>
</feature>
<reference evidence="2" key="1">
    <citation type="submission" date="2019-03" db="EMBL/GenBank/DDBJ databases">
        <authorList>
            <person name="Mank J."/>
            <person name="Almeida P."/>
        </authorList>
    </citation>
    <scope>NUCLEOTIDE SEQUENCE</scope>
    <source>
        <strain evidence="2">78183</strain>
    </source>
</reference>
<gene>
    <name evidence="2" type="ORF">SVIM_LOCUS247847</name>
</gene>
<protein>
    <submittedName>
        <fullName evidence="2">Uncharacterized protein</fullName>
    </submittedName>
</protein>
<evidence type="ECO:0000256" key="1">
    <source>
        <dbReference type="SAM" id="MobiDB-lite"/>
    </source>
</evidence>
<sequence length="73" mass="7926">MTKQLGKDVWELQVANQLTSTSNSEEIREGAESESALGVDDVTTETSDLSTEENAIKENSCGPEELESITHGR</sequence>
<name>A0A6N2LLL3_SALVM</name>